<feature type="transmembrane region" description="Helical" evidence="6">
    <location>
        <begin position="39"/>
        <end position="62"/>
    </location>
</feature>
<keyword evidence="5 6" id="KW-0472">Membrane</keyword>
<dbReference type="PANTHER" id="PTHR30086">
    <property type="entry name" value="ARGININE EXPORTER PROTEIN ARGO"/>
    <property type="match status" value="1"/>
</dbReference>
<reference evidence="7 8" key="1">
    <citation type="submission" date="2017-09" db="EMBL/GenBank/DDBJ databases">
        <title>Genomics of the genus Arcobacter.</title>
        <authorList>
            <person name="Perez-Cataluna A."/>
            <person name="Figueras M.J."/>
            <person name="Salas-Masso N."/>
        </authorList>
    </citation>
    <scope>NUCLEOTIDE SEQUENCE [LARGE SCALE GENOMIC DNA]</scope>
    <source>
        <strain evidence="7 8">DSM 18005</strain>
    </source>
</reference>
<name>A0A2N1J2Y0_9BACT</name>
<dbReference type="GO" id="GO:0015171">
    <property type="term" value="F:amino acid transmembrane transporter activity"/>
    <property type="evidence" value="ECO:0007669"/>
    <property type="project" value="TreeGrafter"/>
</dbReference>
<evidence type="ECO:0000313" key="7">
    <source>
        <dbReference type="EMBL" id="PKI80917.1"/>
    </source>
</evidence>
<evidence type="ECO:0000256" key="6">
    <source>
        <dbReference type="SAM" id="Phobius"/>
    </source>
</evidence>
<comment type="subcellular location">
    <subcellularLocation>
        <location evidence="1">Cell membrane</location>
        <topology evidence="1">Multi-pass membrane protein</topology>
    </subcellularLocation>
</comment>
<accession>A0A2N1J2Y0</accession>
<dbReference type="OrthoDB" id="5638726at2"/>
<evidence type="ECO:0000256" key="2">
    <source>
        <dbReference type="ARBA" id="ARBA00022475"/>
    </source>
</evidence>
<dbReference type="AlphaFoldDB" id="A0A2N1J2Y0"/>
<dbReference type="Pfam" id="PF01810">
    <property type="entry name" value="LysE"/>
    <property type="match status" value="1"/>
</dbReference>
<evidence type="ECO:0000313" key="8">
    <source>
        <dbReference type="Proteomes" id="UP000233248"/>
    </source>
</evidence>
<evidence type="ECO:0000256" key="4">
    <source>
        <dbReference type="ARBA" id="ARBA00022989"/>
    </source>
</evidence>
<keyword evidence="3 6" id="KW-0812">Transmembrane</keyword>
<organism evidence="7 8">
    <name type="scientific">Malaciobacter halophilus</name>
    <dbReference type="NCBI Taxonomy" id="197482"/>
    <lineage>
        <taxon>Bacteria</taxon>
        <taxon>Pseudomonadati</taxon>
        <taxon>Campylobacterota</taxon>
        <taxon>Epsilonproteobacteria</taxon>
        <taxon>Campylobacterales</taxon>
        <taxon>Arcobacteraceae</taxon>
        <taxon>Malaciobacter</taxon>
    </lineage>
</organism>
<protein>
    <submittedName>
        <fullName evidence="7">Amino acid transporter</fullName>
    </submittedName>
</protein>
<dbReference type="RefSeq" id="WP_101184641.1">
    <property type="nucleotide sequence ID" value="NZ_CP031218.1"/>
</dbReference>
<dbReference type="KEGG" id="ahs:AHALO_2310"/>
<evidence type="ECO:0000256" key="5">
    <source>
        <dbReference type="ARBA" id="ARBA00023136"/>
    </source>
</evidence>
<dbReference type="EMBL" id="NXIF01000026">
    <property type="protein sequence ID" value="PKI80917.1"/>
    <property type="molecule type" value="Genomic_DNA"/>
</dbReference>
<dbReference type="Proteomes" id="UP000233248">
    <property type="component" value="Unassembled WGS sequence"/>
</dbReference>
<proteinExistence type="predicted"/>
<keyword evidence="8" id="KW-1185">Reference proteome</keyword>
<keyword evidence="2" id="KW-1003">Cell membrane</keyword>
<sequence>MIELYTKGFFVTLSLIVAIGAQNAYILKLGLLRQYVFPAVILCTFFDLILISLGVFGLGFFIKGNQSLINIIAIIGIVFLSSYAFLSFKKALKSDTLLIEKSKDKKSFKEVLSLLLVFTFLNPHTYLDTVLLIGGIGANIINFDEKLAFLFGTVSGSFVWFFSLGFFSKFLIPLFKKSITWKILDTIIGIVMLIIAYSLIELISF</sequence>
<feature type="transmembrane region" description="Helical" evidence="6">
    <location>
        <begin position="107"/>
        <end position="127"/>
    </location>
</feature>
<dbReference type="GO" id="GO:0005886">
    <property type="term" value="C:plasma membrane"/>
    <property type="evidence" value="ECO:0007669"/>
    <property type="project" value="UniProtKB-SubCell"/>
</dbReference>
<dbReference type="InterPro" id="IPR001123">
    <property type="entry name" value="LeuE-type"/>
</dbReference>
<evidence type="ECO:0000256" key="1">
    <source>
        <dbReference type="ARBA" id="ARBA00004651"/>
    </source>
</evidence>
<feature type="transmembrane region" description="Helical" evidence="6">
    <location>
        <begin position="147"/>
        <end position="167"/>
    </location>
</feature>
<evidence type="ECO:0000256" key="3">
    <source>
        <dbReference type="ARBA" id="ARBA00022692"/>
    </source>
</evidence>
<keyword evidence="4 6" id="KW-1133">Transmembrane helix</keyword>
<feature type="transmembrane region" description="Helical" evidence="6">
    <location>
        <begin position="179"/>
        <end position="200"/>
    </location>
</feature>
<dbReference type="PANTHER" id="PTHR30086:SF20">
    <property type="entry name" value="ARGININE EXPORTER PROTEIN ARGO-RELATED"/>
    <property type="match status" value="1"/>
</dbReference>
<gene>
    <name evidence="7" type="ORF">CP960_06680</name>
</gene>
<feature type="transmembrane region" description="Helical" evidence="6">
    <location>
        <begin position="6"/>
        <end position="27"/>
    </location>
</feature>
<comment type="caution">
    <text evidence="7">The sequence shown here is derived from an EMBL/GenBank/DDBJ whole genome shotgun (WGS) entry which is preliminary data.</text>
</comment>
<feature type="transmembrane region" description="Helical" evidence="6">
    <location>
        <begin position="68"/>
        <end position="86"/>
    </location>
</feature>